<name>A0ABQ8YF72_9EUKA</name>
<dbReference type="InterPro" id="IPR000219">
    <property type="entry name" value="DH_dom"/>
</dbReference>
<feature type="compositionally biased region" description="Basic residues" evidence="2">
    <location>
        <begin position="10"/>
        <end position="20"/>
    </location>
</feature>
<feature type="coiled-coil region" evidence="1">
    <location>
        <begin position="505"/>
        <end position="595"/>
    </location>
</feature>
<evidence type="ECO:0000256" key="2">
    <source>
        <dbReference type="SAM" id="MobiDB-lite"/>
    </source>
</evidence>
<gene>
    <name evidence="4" type="ORF">M0813_22389</name>
</gene>
<feature type="compositionally biased region" description="Basic and acidic residues" evidence="2">
    <location>
        <begin position="411"/>
        <end position="448"/>
    </location>
</feature>
<dbReference type="Pfam" id="PF00621">
    <property type="entry name" value="RhoGEF"/>
    <property type="match status" value="1"/>
</dbReference>
<evidence type="ECO:0000313" key="5">
    <source>
        <dbReference type="Proteomes" id="UP001150062"/>
    </source>
</evidence>
<evidence type="ECO:0000256" key="1">
    <source>
        <dbReference type="SAM" id="Coils"/>
    </source>
</evidence>
<feature type="compositionally biased region" description="Low complexity" evidence="2">
    <location>
        <begin position="616"/>
        <end position="627"/>
    </location>
</feature>
<feature type="region of interest" description="Disordered" evidence="2">
    <location>
        <begin position="411"/>
        <end position="460"/>
    </location>
</feature>
<comment type="caution">
    <text evidence="4">The sequence shown here is derived from an EMBL/GenBank/DDBJ whole genome shotgun (WGS) entry which is preliminary data.</text>
</comment>
<feature type="region of interest" description="Disordered" evidence="2">
    <location>
        <begin position="596"/>
        <end position="639"/>
    </location>
</feature>
<keyword evidence="5" id="KW-1185">Reference proteome</keyword>
<feature type="region of interest" description="Disordered" evidence="2">
    <location>
        <begin position="1"/>
        <end position="130"/>
    </location>
</feature>
<keyword evidence="1" id="KW-0175">Coiled coil</keyword>
<evidence type="ECO:0000259" key="3">
    <source>
        <dbReference type="PROSITE" id="PS50010"/>
    </source>
</evidence>
<sequence>MTTEITNYKSGRKNTNRKLFKTSGSSNKEVRTLYRSKAINIRAKDNTTKSKTPNTNPNPNPNSNPNPKPKTNPKTKTKTKTKIKKKNPKTKTKTKTKTKKKFSQEQQQKKETSREGNTHGLNNEETQNEIEHKNSEIEKELRQIEQLTSSQLQIKKLKNLIIKKVNSFENQIEDKDTELEILTETIEDYDTEKEKTKERIEKLRGERNELAEMFQSAETLVKNKNKKIEETKKEIVDLKEKYLKQKEELKKQISDNKELIEKGTKLNEQNENYEKSNNELQKIEKELILKNKEQENIILNLKKEIETQKSELINTSQTEISKIESQYQIKEKEIERKLNNCELQFNEKLIQEKQLFEKKIEELKLNNGSLLKEKDLEIEKEKETIQELQKEIENFKKEKELFEQKMQKLELEKERERERERGREKGKEQEEENGKEMGKGKEEIKTESNEGNTFESYQNYLNNEGDNYKSNELSTLKKKLLNFKKTNLQFKLRIKKNENLFKQMKQKFETDLANKEDELKEKNNSFTKIEKLNIKLEKKIQLNKKSNLEFLKKQEELELKQKENESYISQLKDSNNKLLEKIDLLTNEIKNKTKQSVNSINNNDDINKTSQSDNFNNNVDIGSGNDNDNVDVDDNDNDNDKQKNIEAIEEIQLSGNNNKEFNSIDISEYDEIIILKIQKLLKTYTQKNKYKMAFKQRNILDSISKSEIEYLSQMNFFVKEYLKPIQELNVMDDKLISHLLKILEKMTSLSSSFTQDLANIIQNYNTSSQFKSKDDESKEKTIYGNFIDYSNEMIVYISYFKDITKFNSILKVKLSEEDTIKQFILNKKKRFPTELNLFEFVIIPIRRLTVYYQFFRDLSKTINKSNIDYHNIQNSLLRIRKYKSTIKKIKK</sequence>
<protein>
    <submittedName>
        <fullName evidence="4">Rho-type guanine nucleotide exchange factor</fullName>
    </submittedName>
</protein>
<feature type="compositionally biased region" description="Basic and acidic residues" evidence="2">
    <location>
        <begin position="107"/>
        <end position="117"/>
    </location>
</feature>
<dbReference type="EMBL" id="JAOAOG010000172">
    <property type="protein sequence ID" value="KAJ6243248.1"/>
    <property type="molecule type" value="Genomic_DNA"/>
</dbReference>
<feature type="compositionally biased region" description="Basic residues" evidence="2">
    <location>
        <begin position="71"/>
        <end position="101"/>
    </location>
</feature>
<proteinExistence type="predicted"/>
<feature type="compositionally biased region" description="Acidic residues" evidence="2">
    <location>
        <begin position="628"/>
        <end position="637"/>
    </location>
</feature>
<dbReference type="InterPro" id="IPR035899">
    <property type="entry name" value="DBL_dom_sf"/>
</dbReference>
<organism evidence="4 5">
    <name type="scientific">Anaeramoeba flamelloides</name>
    <dbReference type="NCBI Taxonomy" id="1746091"/>
    <lineage>
        <taxon>Eukaryota</taxon>
        <taxon>Metamonada</taxon>
        <taxon>Anaeramoebidae</taxon>
        <taxon>Anaeramoeba</taxon>
    </lineage>
</organism>
<feature type="domain" description="DH" evidence="3">
    <location>
        <begin position="695"/>
        <end position="889"/>
    </location>
</feature>
<dbReference type="Gene3D" id="1.20.900.10">
    <property type="entry name" value="Dbl homology (DH) domain"/>
    <property type="match status" value="1"/>
</dbReference>
<accession>A0ABQ8YF72</accession>
<dbReference type="PROSITE" id="PS50010">
    <property type="entry name" value="DH_2"/>
    <property type="match status" value="1"/>
</dbReference>
<feature type="compositionally biased region" description="Pro residues" evidence="2">
    <location>
        <begin position="56"/>
        <end position="70"/>
    </location>
</feature>
<reference evidence="4" key="1">
    <citation type="submission" date="2022-08" db="EMBL/GenBank/DDBJ databases">
        <title>Novel sulfate-reducing endosymbionts in the free-living metamonad Anaeramoeba.</title>
        <authorList>
            <person name="Jerlstrom-Hultqvist J."/>
            <person name="Cepicka I."/>
            <person name="Gallot-Lavallee L."/>
            <person name="Salas-Leiva D."/>
            <person name="Curtis B.A."/>
            <person name="Zahonova K."/>
            <person name="Pipaliya S."/>
            <person name="Dacks J."/>
            <person name="Roger A.J."/>
        </authorList>
    </citation>
    <scope>NUCLEOTIDE SEQUENCE</scope>
    <source>
        <strain evidence="4">Schooner1</strain>
    </source>
</reference>
<feature type="compositionally biased region" description="Polar residues" evidence="2">
    <location>
        <begin position="449"/>
        <end position="460"/>
    </location>
</feature>
<dbReference type="SUPFAM" id="SSF48065">
    <property type="entry name" value="DBL homology domain (DH-domain)"/>
    <property type="match status" value="1"/>
</dbReference>
<evidence type="ECO:0000313" key="4">
    <source>
        <dbReference type="EMBL" id="KAJ6243248.1"/>
    </source>
</evidence>
<dbReference type="Proteomes" id="UP001150062">
    <property type="component" value="Unassembled WGS sequence"/>
</dbReference>